<keyword evidence="1" id="KW-0812">Transmembrane</keyword>
<evidence type="ECO:0008006" key="6">
    <source>
        <dbReference type="Google" id="ProtNLM"/>
    </source>
</evidence>
<organism evidence="3">
    <name type="scientific">Pelagomonas calceolata</name>
    <dbReference type="NCBI Taxonomy" id="35677"/>
    <lineage>
        <taxon>Eukaryota</taxon>
        <taxon>Sar</taxon>
        <taxon>Stramenopiles</taxon>
        <taxon>Ochrophyta</taxon>
        <taxon>Pelagophyceae</taxon>
        <taxon>Pelagomonadales</taxon>
        <taxon>Pelagomonadaceae</taxon>
        <taxon>Pelagomonas</taxon>
    </lineage>
</organism>
<dbReference type="Proteomes" id="UP000789595">
    <property type="component" value="Unassembled WGS sequence"/>
</dbReference>
<dbReference type="OrthoDB" id="408152at2759"/>
<dbReference type="PANTHER" id="PTHR36978">
    <property type="entry name" value="P-LOOP CONTAINING NUCLEOTIDE TRIPHOSPHATE HYDROLASE"/>
    <property type="match status" value="1"/>
</dbReference>
<dbReference type="Pfam" id="PF17784">
    <property type="entry name" value="Sulfotransfer_4"/>
    <property type="match status" value="1"/>
</dbReference>
<dbReference type="InterPro" id="IPR040632">
    <property type="entry name" value="Sulfotransfer_4"/>
</dbReference>
<keyword evidence="5" id="KW-1185">Reference proteome</keyword>
<evidence type="ECO:0000313" key="4">
    <source>
        <dbReference type="EMBL" id="CAH0373387.1"/>
    </source>
</evidence>
<proteinExistence type="predicted"/>
<accession>A0A7S4ED76</accession>
<dbReference type="Gene3D" id="3.40.50.300">
    <property type="entry name" value="P-loop containing nucleotide triphosphate hydrolases"/>
    <property type="match status" value="1"/>
</dbReference>
<dbReference type="AlphaFoldDB" id="A0A7S4ED76"/>
<keyword evidence="1" id="KW-0472">Membrane</keyword>
<name>A0A7S4ED76_9STRA</name>
<dbReference type="EMBL" id="CAKKNE010000004">
    <property type="protein sequence ID" value="CAH0373387.1"/>
    <property type="molecule type" value="Genomic_DNA"/>
</dbReference>
<gene>
    <name evidence="3" type="ORF">PCAL00307_LOCUS21441</name>
    <name evidence="4" type="ORF">PECAL_4P05780</name>
</gene>
<dbReference type="EMBL" id="HBIW01024844">
    <property type="protein sequence ID" value="CAE0705991.1"/>
    <property type="molecule type" value="Transcribed_RNA"/>
</dbReference>
<sequence>MLRLVCTVVAASLVSATADSSATRWEAAKLVSGFLGLDKQREAQAPPRGLQVIGGGFARTGTKSTEAALIKLGHKIYDTRSILECKHADRWVKAAQQLRDGKDAELRALLADVEQRGYTATLDFPVNLFAKALADLRPQAKVLFTTRNLDNWYRSWRDVNQILGVFVLRPWSWLVDFGFTEPLCEAFGFEFIVARYPDHVDRVLPWFERVRTLPSLDPEGSKERWVAFHEKTRIELVKAHGDRVLIFDVREGWAPLLTFLEVDDEKLASEEFPRVNDVQSLKTVRRVMDFIALFLPLWPMLVLYAIYAMTKKKVKTA</sequence>
<feature type="signal peptide" evidence="2">
    <location>
        <begin position="1"/>
        <end position="18"/>
    </location>
</feature>
<dbReference type="PANTHER" id="PTHR36978:SF4">
    <property type="entry name" value="P-LOOP CONTAINING NUCLEOSIDE TRIPHOSPHATE HYDROLASE PROTEIN"/>
    <property type="match status" value="1"/>
</dbReference>
<dbReference type="InterPro" id="IPR027417">
    <property type="entry name" value="P-loop_NTPase"/>
</dbReference>
<evidence type="ECO:0000256" key="2">
    <source>
        <dbReference type="SAM" id="SignalP"/>
    </source>
</evidence>
<reference evidence="3" key="1">
    <citation type="submission" date="2021-01" db="EMBL/GenBank/DDBJ databases">
        <authorList>
            <person name="Corre E."/>
            <person name="Pelletier E."/>
            <person name="Niang G."/>
            <person name="Scheremetjew M."/>
            <person name="Finn R."/>
            <person name="Kale V."/>
            <person name="Holt S."/>
            <person name="Cochrane G."/>
            <person name="Meng A."/>
            <person name="Brown T."/>
            <person name="Cohen L."/>
        </authorList>
    </citation>
    <scope>NUCLEOTIDE SEQUENCE</scope>
    <source>
        <strain evidence="3">CCMP1756</strain>
    </source>
</reference>
<keyword evidence="1" id="KW-1133">Transmembrane helix</keyword>
<evidence type="ECO:0000256" key="1">
    <source>
        <dbReference type="SAM" id="Phobius"/>
    </source>
</evidence>
<evidence type="ECO:0000313" key="5">
    <source>
        <dbReference type="Proteomes" id="UP000789595"/>
    </source>
</evidence>
<protein>
    <recommendedName>
        <fullName evidence="6">Sulfotransferase domain-containing protein</fullName>
    </recommendedName>
</protein>
<evidence type="ECO:0000313" key="3">
    <source>
        <dbReference type="EMBL" id="CAE0705991.1"/>
    </source>
</evidence>
<keyword evidence="2" id="KW-0732">Signal</keyword>
<reference evidence="4" key="2">
    <citation type="submission" date="2021-11" db="EMBL/GenBank/DDBJ databases">
        <authorList>
            <consortium name="Genoscope - CEA"/>
            <person name="William W."/>
        </authorList>
    </citation>
    <scope>NUCLEOTIDE SEQUENCE</scope>
</reference>
<dbReference type="SUPFAM" id="SSF52540">
    <property type="entry name" value="P-loop containing nucleoside triphosphate hydrolases"/>
    <property type="match status" value="1"/>
</dbReference>
<feature type="transmembrane region" description="Helical" evidence="1">
    <location>
        <begin position="290"/>
        <end position="309"/>
    </location>
</feature>
<feature type="chain" id="PRO_5036404068" description="Sulfotransferase domain-containing protein" evidence="2">
    <location>
        <begin position="19"/>
        <end position="317"/>
    </location>
</feature>